<dbReference type="InterPro" id="IPR008538">
    <property type="entry name" value="Uma2"/>
</dbReference>
<comment type="caution">
    <text evidence="3">The sequence shown here is derived from an EMBL/GenBank/DDBJ whole genome shotgun (WGS) entry which is preliminary data.</text>
</comment>
<protein>
    <submittedName>
        <fullName evidence="3">Uma2 family endonuclease</fullName>
    </submittedName>
</protein>
<accession>A0A2T1DIS7</accession>
<keyword evidence="3" id="KW-0540">Nuclease</keyword>
<proteinExistence type="predicted"/>
<evidence type="ECO:0000313" key="4">
    <source>
        <dbReference type="Proteomes" id="UP000238634"/>
    </source>
</evidence>
<sequence length="254" mass="30323">MLQTDPPRSPKDYLPTMYDLPSENPEEPGLPDEFHLLQPRLLAETFLPPDYLSEDTFTGSDLNLYYDVRHTGWYERPDWFGVVGISRLYEQRDLRLSYVTWQEGVDPMVVVELLSPGTEREDLGQTLRDVDQPPTKWEVYERILRIPYYIVFNRYNDELQVFRLEGGSYHIFEATPPRFWFEELRLGLGLWEGTYQGIERHWLRWFDALGNWIPTPLERQVDLVEQERQRTEEERQRSERLIAQLRSLGIEPDL</sequence>
<reference evidence="3 4" key="2">
    <citation type="submission" date="2018-03" db="EMBL/GenBank/DDBJ databases">
        <title>The ancient ancestry and fast evolution of plastids.</title>
        <authorList>
            <person name="Moore K.R."/>
            <person name="Magnabosco C."/>
            <person name="Momper L."/>
            <person name="Gold D.A."/>
            <person name="Bosak T."/>
            <person name="Fournier G.P."/>
        </authorList>
    </citation>
    <scope>NUCLEOTIDE SEQUENCE [LARGE SCALE GENOMIC DNA]</scope>
    <source>
        <strain evidence="3 4">ULC007</strain>
    </source>
</reference>
<gene>
    <name evidence="3" type="ORF">C7B65_07955</name>
</gene>
<dbReference type="GO" id="GO:0004519">
    <property type="term" value="F:endonuclease activity"/>
    <property type="evidence" value="ECO:0007669"/>
    <property type="project" value="UniProtKB-KW"/>
</dbReference>
<dbReference type="Proteomes" id="UP000238634">
    <property type="component" value="Unassembled WGS sequence"/>
</dbReference>
<dbReference type="RefSeq" id="WP_073070284.1">
    <property type="nucleotide sequence ID" value="NZ_MPPI01000006.1"/>
</dbReference>
<dbReference type="PANTHER" id="PTHR33352">
    <property type="entry name" value="SLR1095 PROTEIN"/>
    <property type="match status" value="1"/>
</dbReference>
<keyword evidence="3" id="KW-0378">Hydrolase</keyword>
<feature type="domain" description="Putative restriction endonuclease" evidence="2">
    <location>
        <begin position="19"/>
        <end position="178"/>
    </location>
</feature>
<keyword evidence="3" id="KW-0255">Endonuclease</keyword>
<keyword evidence="4" id="KW-1185">Reference proteome</keyword>
<dbReference type="CDD" id="cd06260">
    <property type="entry name" value="DUF820-like"/>
    <property type="match status" value="1"/>
</dbReference>
<feature type="coiled-coil region" evidence="1">
    <location>
        <begin position="221"/>
        <end position="248"/>
    </location>
</feature>
<dbReference type="PANTHER" id="PTHR33352:SF3">
    <property type="entry name" value="SLR1612 PROTEIN"/>
    <property type="match status" value="1"/>
</dbReference>
<dbReference type="AlphaFoldDB" id="A0A2T1DIS7"/>
<dbReference type="OrthoDB" id="510080at2"/>
<keyword evidence="1" id="KW-0175">Coiled coil</keyword>
<evidence type="ECO:0000313" key="3">
    <source>
        <dbReference type="EMBL" id="PSB20365.1"/>
    </source>
</evidence>
<name>A0A2T1DIS7_9CYAN</name>
<reference evidence="3 4" key="1">
    <citation type="submission" date="2018-02" db="EMBL/GenBank/DDBJ databases">
        <authorList>
            <person name="Cohen D.B."/>
            <person name="Kent A.D."/>
        </authorList>
    </citation>
    <scope>NUCLEOTIDE SEQUENCE [LARGE SCALE GENOMIC DNA]</scope>
    <source>
        <strain evidence="3 4">ULC007</strain>
    </source>
</reference>
<dbReference type="Gene3D" id="3.90.1570.10">
    <property type="entry name" value="tt1808, chain A"/>
    <property type="match status" value="1"/>
</dbReference>
<dbReference type="EMBL" id="PVWG01000006">
    <property type="protein sequence ID" value="PSB20365.1"/>
    <property type="molecule type" value="Genomic_DNA"/>
</dbReference>
<dbReference type="Pfam" id="PF05685">
    <property type="entry name" value="Uma2"/>
    <property type="match status" value="1"/>
</dbReference>
<evidence type="ECO:0000256" key="1">
    <source>
        <dbReference type="SAM" id="Coils"/>
    </source>
</evidence>
<dbReference type="STRING" id="1920490.GCA_001895925_04166"/>
<dbReference type="InterPro" id="IPR012296">
    <property type="entry name" value="Nuclease_put_TT1808"/>
</dbReference>
<evidence type="ECO:0000259" key="2">
    <source>
        <dbReference type="Pfam" id="PF05685"/>
    </source>
</evidence>
<organism evidence="3 4">
    <name type="scientific">Phormidesmis priestleyi ULC007</name>
    <dbReference type="NCBI Taxonomy" id="1920490"/>
    <lineage>
        <taxon>Bacteria</taxon>
        <taxon>Bacillati</taxon>
        <taxon>Cyanobacteriota</taxon>
        <taxon>Cyanophyceae</taxon>
        <taxon>Leptolyngbyales</taxon>
        <taxon>Leptolyngbyaceae</taxon>
        <taxon>Phormidesmis</taxon>
    </lineage>
</organism>